<dbReference type="GO" id="GO:0000049">
    <property type="term" value="F:tRNA binding"/>
    <property type="evidence" value="ECO:0007669"/>
    <property type="project" value="InterPro"/>
</dbReference>
<dbReference type="KEGG" id="acaf:CA12_41780"/>
<dbReference type="EMBL" id="CP036265">
    <property type="protein sequence ID" value="QDT18039.1"/>
    <property type="molecule type" value="Genomic_DNA"/>
</dbReference>
<keyword evidence="6 13" id="KW-0479">Metal-binding</keyword>
<proteinExistence type="inferred from homology"/>
<dbReference type="NCBIfam" id="TIGR00468">
    <property type="entry name" value="pheS"/>
    <property type="match status" value="1"/>
</dbReference>
<reference evidence="15 16" key="1">
    <citation type="submission" date="2019-02" db="EMBL/GenBank/DDBJ databases">
        <title>Deep-cultivation of Planctomycetes and their phenomic and genomic characterization uncovers novel biology.</title>
        <authorList>
            <person name="Wiegand S."/>
            <person name="Jogler M."/>
            <person name="Boedeker C."/>
            <person name="Pinto D."/>
            <person name="Vollmers J."/>
            <person name="Rivas-Marin E."/>
            <person name="Kohn T."/>
            <person name="Peeters S.H."/>
            <person name="Heuer A."/>
            <person name="Rast P."/>
            <person name="Oberbeckmann S."/>
            <person name="Bunk B."/>
            <person name="Jeske O."/>
            <person name="Meyerdierks A."/>
            <person name="Storesund J.E."/>
            <person name="Kallscheuer N."/>
            <person name="Luecker S."/>
            <person name="Lage O.M."/>
            <person name="Pohl T."/>
            <person name="Merkel B.J."/>
            <person name="Hornburger P."/>
            <person name="Mueller R.-W."/>
            <person name="Bruemmer F."/>
            <person name="Labrenz M."/>
            <person name="Spormann A.M."/>
            <person name="Op den Camp H."/>
            <person name="Overmann J."/>
            <person name="Amann R."/>
            <person name="Jetten M.S.M."/>
            <person name="Mascher T."/>
            <person name="Medema M.H."/>
            <person name="Devos D.P."/>
            <person name="Kaster A.-K."/>
            <person name="Ovreas L."/>
            <person name="Rohde M."/>
            <person name="Galperin M.Y."/>
            <person name="Jogler C."/>
        </authorList>
    </citation>
    <scope>NUCLEOTIDE SEQUENCE [LARGE SCALE GENOMIC DNA]</scope>
    <source>
        <strain evidence="15 16">CA12</strain>
    </source>
</reference>
<dbReference type="HAMAP" id="MF_00281">
    <property type="entry name" value="Phe_tRNA_synth_alpha1"/>
    <property type="match status" value="1"/>
</dbReference>
<comment type="cofactor">
    <cofactor evidence="13">
        <name>Mg(2+)</name>
        <dbReference type="ChEBI" id="CHEBI:18420"/>
    </cofactor>
    <text evidence="13">Binds 2 magnesium ions per tetramer.</text>
</comment>
<organism evidence="15 16">
    <name type="scientific">Alienimonas californiensis</name>
    <dbReference type="NCBI Taxonomy" id="2527989"/>
    <lineage>
        <taxon>Bacteria</taxon>
        <taxon>Pseudomonadati</taxon>
        <taxon>Planctomycetota</taxon>
        <taxon>Planctomycetia</taxon>
        <taxon>Planctomycetales</taxon>
        <taxon>Planctomycetaceae</taxon>
        <taxon>Alienimonas</taxon>
    </lineage>
</organism>
<dbReference type="InterPro" id="IPR006195">
    <property type="entry name" value="aa-tRNA-synth_II"/>
</dbReference>
<dbReference type="PROSITE" id="PS50862">
    <property type="entry name" value="AA_TRNA_LIGASE_II"/>
    <property type="match status" value="1"/>
</dbReference>
<dbReference type="InterPro" id="IPR002319">
    <property type="entry name" value="Phenylalanyl-tRNA_Synthase"/>
</dbReference>
<evidence type="ECO:0000256" key="1">
    <source>
        <dbReference type="ARBA" id="ARBA00004496"/>
    </source>
</evidence>
<gene>
    <name evidence="13 15" type="primary">pheS</name>
    <name evidence="15" type="ORF">CA12_41780</name>
</gene>
<keyword evidence="4 13" id="KW-0963">Cytoplasm</keyword>
<dbReference type="GO" id="GO:0006432">
    <property type="term" value="P:phenylalanyl-tRNA aminoacylation"/>
    <property type="evidence" value="ECO:0007669"/>
    <property type="project" value="UniProtKB-UniRule"/>
</dbReference>
<dbReference type="GO" id="GO:0005524">
    <property type="term" value="F:ATP binding"/>
    <property type="evidence" value="ECO:0007669"/>
    <property type="project" value="UniProtKB-UniRule"/>
</dbReference>
<dbReference type="InterPro" id="IPR004188">
    <property type="entry name" value="Phe-tRNA_ligase_II_N"/>
</dbReference>
<evidence type="ECO:0000256" key="3">
    <source>
        <dbReference type="ARBA" id="ARBA00011209"/>
    </source>
</evidence>
<dbReference type="AlphaFoldDB" id="A0A517PF95"/>
<dbReference type="SUPFAM" id="SSF55681">
    <property type="entry name" value="Class II aaRS and biotin synthetases"/>
    <property type="match status" value="1"/>
</dbReference>
<dbReference type="InterPro" id="IPR022911">
    <property type="entry name" value="Phe_tRNA_ligase_alpha1_bac"/>
</dbReference>
<dbReference type="Pfam" id="PF02912">
    <property type="entry name" value="Phe_tRNA-synt_N"/>
    <property type="match status" value="1"/>
</dbReference>
<evidence type="ECO:0000259" key="14">
    <source>
        <dbReference type="PROSITE" id="PS50862"/>
    </source>
</evidence>
<evidence type="ECO:0000256" key="2">
    <source>
        <dbReference type="ARBA" id="ARBA00010207"/>
    </source>
</evidence>
<evidence type="ECO:0000256" key="5">
    <source>
        <dbReference type="ARBA" id="ARBA00022598"/>
    </source>
</evidence>
<feature type="domain" description="Aminoacyl-transfer RNA synthetases class-II family profile" evidence="14">
    <location>
        <begin position="126"/>
        <end position="327"/>
    </location>
</feature>
<dbReference type="CDD" id="cd00496">
    <property type="entry name" value="PheRS_alpha_core"/>
    <property type="match status" value="1"/>
</dbReference>
<dbReference type="InterPro" id="IPR004529">
    <property type="entry name" value="Phe-tRNA-synth_IIc_asu"/>
</dbReference>
<keyword evidence="11 13" id="KW-0030">Aminoacyl-tRNA synthetase</keyword>
<evidence type="ECO:0000256" key="11">
    <source>
        <dbReference type="ARBA" id="ARBA00023146"/>
    </source>
</evidence>
<keyword evidence="9 13" id="KW-0460">Magnesium</keyword>
<dbReference type="Gene3D" id="3.30.930.10">
    <property type="entry name" value="Bira Bifunctional Protein, Domain 2"/>
    <property type="match status" value="1"/>
</dbReference>
<evidence type="ECO:0000256" key="8">
    <source>
        <dbReference type="ARBA" id="ARBA00022840"/>
    </source>
</evidence>
<evidence type="ECO:0000256" key="4">
    <source>
        <dbReference type="ARBA" id="ARBA00022490"/>
    </source>
</evidence>
<name>A0A517PF95_9PLAN</name>
<evidence type="ECO:0000313" key="15">
    <source>
        <dbReference type="EMBL" id="QDT18039.1"/>
    </source>
</evidence>
<keyword evidence="8 13" id="KW-0067">ATP-binding</keyword>
<dbReference type="InterPro" id="IPR010978">
    <property type="entry name" value="tRNA-bd_arm"/>
</dbReference>
<evidence type="ECO:0000256" key="6">
    <source>
        <dbReference type="ARBA" id="ARBA00022723"/>
    </source>
</evidence>
<dbReference type="RefSeq" id="WP_145361018.1">
    <property type="nucleotide sequence ID" value="NZ_CP036265.1"/>
</dbReference>
<accession>A0A517PF95</accession>
<comment type="subcellular location">
    <subcellularLocation>
        <location evidence="1 13">Cytoplasm</location>
    </subcellularLocation>
</comment>
<protein>
    <recommendedName>
        <fullName evidence="13">Phenylalanine--tRNA ligase alpha subunit</fullName>
        <ecNumber evidence="13">6.1.1.20</ecNumber>
    </recommendedName>
    <alternativeName>
        <fullName evidence="13">Phenylalanyl-tRNA synthetase alpha subunit</fullName>
        <shortName evidence="13">PheRS</shortName>
    </alternativeName>
</protein>
<dbReference type="OrthoDB" id="9800719at2"/>
<dbReference type="PANTHER" id="PTHR11538">
    <property type="entry name" value="PHENYLALANYL-TRNA SYNTHETASE"/>
    <property type="match status" value="1"/>
</dbReference>
<dbReference type="Pfam" id="PF01409">
    <property type="entry name" value="tRNA-synt_2d"/>
    <property type="match status" value="1"/>
</dbReference>
<evidence type="ECO:0000256" key="12">
    <source>
        <dbReference type="ARBA" id="ARBA00049255"/>
    </source>
</evidence>
<dbReference type="GO" id="GO:0005737">
    <property type="term" value="C:cytoplasm"/>
    <property type="evidence" value="ECO:0007669"/>
    <property type="project" value="UniProtKB-SubCell"/>
</dbReference>
<feature type="binding site" evidence="13">
    <location>
        <position position="265"/>
    </location>
    <ligand>
        <name>Mg(2+)</name>
        <dbReference type="ChEBI" id="CHEBI:18420"/>
        <note>shared with beta subunit</note>
    </ligand>
</feature>
<keyword evidence="7 13" id="KW-0547">Nucleotide-binding</keyword>
<evidence type="ECO:0000256" key="10">
    <source>
        <dbReference type="ARBA" id="ARBA00022917"/>
    </source>
</evidence>
<dbReference type="SUPFAM" id="SSF46589">
    <property type="entry name" value="tRNA-binding arm"/>
    <property type="match status" value="1"/>
</dbReference>
<comment type="subunit">
    <text evidence="3 13">Tetramer of two alpha and two beta subunits.</text>
</comment>
<evidence type="ECO:0000256" key="9">
    <source>
        <dbReference type="ARBA" id="ARBA00022842"/>
    </source>
</evidence>
<keyword evidence="10 13" id="KW-0648">Protein biosynthesis</keyword>
<comment type="similarity">
    <text evidence="2 13">Belongs to the class-II aminoacyl-tRNA synthetase family. Phe-tRNA synthetase alpha subunit type 1 subfamily.</text>
</comment>
<dbReference type="GO" id="GO:0000287">
    <property type="term" value="F:magnesium ion binding"/>
    <property type="evidence" value="ECO:0007669"/>
    <property type="project" value="UniProtKB-UniRule"/>
</dbReference>
<keyword evidence="5 13" id="KW-0436">Ligase</keyword>
<evidence type="ECO:0000256" key="13">
    <source>
        <dbReference type="HAMAP-Rule" id="MF_00281"/>
    </source>
</evidence>
<keyword evidence="16" id="KW-1185">Reference proteome</keyword>
<dbReference type="Proteomes" id="UP000318741">
    <property type="component" value="Chromosome"/>
</dbReference>
<evidence type="ECO:0000313" key="16">
    <source>
        <dbReference type="Proteomes" id="UP000318741"/>
    </source>
</evidence>
<dbReference type="InterPro" id="IPR045864">
    <property type="entry name" value="aa-tRNA-synth_II/BPL/LPL"/>
</dbReference>
<dbReference type="GO" id="GO:0004826">
    <property type="term" value="F:phenylalanine-tRNA ligase activity"/>
    <property type="evidence" value="ECO:0007669"/>
    <property type="project" value="UniProtKB-UniRule"/>
</dbReference>
<evidence type="ECO:0000256" key="7">
    <source>
        <dbReference type="ARBA" id="ARBA00022741"/>
    </source>
</evidence>
<dbReference type="PANTHER" id="PTHR11538:SF41">
    <property type="entry name" value="PHENYLALANINE--TRNA LIGASE, MITOCHONDRIAL"/>
    <property type="match status" value="1"/>
</dbReference>
<comment type="catalytic activity">
    <reaction evidence="12 13">
        <text>tRNA(Phe) + L-phenylalanine + ATP = L-phenylalanyl-tRNA(Phe) + AMP + diphosphate + H(+)</text>
        <dbReference type="Rhea" id="RHEA:19413"/>
        <dbReference type="Rhea" id="RHEA-COMP:9668"/>
        <dbReference type="Rhea" id="RHEA-COMP:9699"/>
        <dbReference type="ChEBI" id="CHEBI:15378"/>
        <dbReference type="ChEBI" id="CHEBI:30616"/>
        <dbReference type="ChEBI" id="CHEBI:33019"/>
        <dbReference type="ChEBI" id="CHEBI:58095"/>
        <dbReference type="ChEBI" id="CHEBI:78442"/>
        <dbReference type="ChEBI" id="CHEBI:78531"/>
        <dbReference type="ChEBI" id="CHEBI:456215"/>
        <dbReference type="EC" id="6.1.1.20"/>
    </reaction>
</comment>
<dbReference type="EC" id="6.1.1.20" evidence="13"/>
<sequence>MPDPTAAFADYEREATAALAAAATPEDLEAARIEFLGKKQGRLRDLQKSLGSVPKEDKPAVGKAFNEVKTRVQSALDARQAELESVDGGPAADALDVTLPGRAPHAVGAVHPLTRTIAEFKTILGRLGFAAVEGPEVEDERHNFNALNIPDDHPARDPLENFYLSAASVGKGEGPLLLRSQTSTVQIRVMEQNPPPVRVISIGRVYRPDTIDATHHCQFHQMEGLMVGEGVTMAHLKTVLTLFCRAYLGEGTKVRFRPSFFPFTEPSVEADALWHGAGTGDGGAEGRWLELGGAGMIDPNVLQAVGYDPEKVSGFAFGFGMERFCMMRHGISDIRLLTENDVRFLKQFG</sequence>